<sequence length="91" mass="10529">MEHSLVQYPTRDKPGGRVSSSELLVRYSVPLKTSRISGTVAFSICRCQMSSLSYCESSKRWRRLKRGIHRCSTPQFLEHGKEKPFVNVRNR</sequence>
<organism evidence="1 2">
    <name type="scientific">Araneus ventricosus</name>
    <name type="common">Orbweaver spider</name>
    <name type="synonym">Epeira ventricosa</name>
    <dbReference type="NCBI Taxonomy" id="182803"/>
    <lineage>
        <taxon>Eukaryota</taxon>
        <taxon>Metazoa</taxon>
        <taxon>Ecdysozoa</taxon>
        <taxon>Arthropoda</taxon>
        <taxon>Chelicerata</taxon>
        <taxon>Arachnida</taxon>
        <taxon>Araneae</taxon>
        <taxon>Araneomorphae</taxon>
        <taxon>Entelegynae</taxon>
        <taxon>Araneoidea</taxon>
        <taxon>Araneidae</taxon>
        <taxon>Araneus</taxon>
    </lineage>
</organism>
<dbReference type="Proteomes" id="UP000499080">
    <property type="component" value="Unassembled WGS sequence"/>
</dbReference>
<comment type="caution">
    <text evidence="1">The sequence shown here is derived from an EMBL/GenBank/DDBJ whole genome shotgun (WGS) entry which is preliminary data.</text>
</comment>
<reference evidence="1 2" key="1">
    <citation type="journal article" date="2019" name="Sci. Rep.">
        <title>Orb-weaving spider Araneus ventricosus genome elucidates the spidroin gene catalogue.</title>
        <authorList>
            <person name="Kono N."/>
            <person name="Nakamura H."/>
            <person name="Ohtoshi R."/>
            <person name="Moran D.A.P."/>
            <person name="Shinohara A."/>
            <person name="Yoshida Y."/>
            <person name="Fujiwara M."/>
            <person name="Mori M."/>
            <person name="Tomita M."/>
            <person name="Arakawa K."/>
        </authorList>
    </citation>
    <scope>NUCLEOTIDE SEQUENCE [LARGE SCALE GENOMIC DNA]</scope>
</reference>
<name>A0A4Y2CDQ6_ARAVE</name>
<keyword evidence="2" id="KW-1185">Reference proteome</keyword>
<evidence type="ECO:0000313" key="2">
    <source>
        <dbReference type="Proteomes" id="UP000499080"/>
    </source>
</evidence>
<accession>A0A4Y2CDQ6</accession>
<proteinExistence type="predicted"/>
<gene>
    <name evidence="1" type="ORF">AVEN_219004_1</name>
</gene>
<evidence type="ECO:0000313" key="1">
    <source>
        <dbReference type="EMBL" id="GBM01887.1"/>
    </source>
</evidence>
<protein>
    <submittedName>
        <fullName evidence="1">Uncharacterized protein</fullName>
    </submittedName>
</protein>
<dbReference type="AlphaFoldDB" id="A0A4Y2CDQ6"/>
<dbReference type="EMBL" id="BGPR01000174">
    <property type="protein sequence ID" value="GBM01887.1"/>
    <property type="molecule type" value="Genomic_DNA"/>
</dbReference>